<protein>
    <recommendedName>
        <fullName evidence="2">VOC domain-containing protein</fullName>
    </recommendedName>
</protein>
<dbReference type="SUPFAM" id="SSF54593">
    <property type="entry name" value="Glyoxalase/Bleomycin resistance protein/Dihydroxybiphenyl dioxygenase"/>
    <property type="match status" value="2"/>
</dbReference>
<comment type="caution">
    <text evidence="3">The sequence shown here is derived from an EMBL/GenBank/DDBJ whole genome shotgun (WGS) entry which is preliminary data.</text>
</comment>
<accession>A0ABP8AW88</accession>
<organism evidence="3 4">
    <name type="scientific">Gryllotalpicola kribbensis</name>
    <dbReference type="NCBI Taxonomy" id="993084"/>
    <lineage>
        <taxon>Bacteria</taxon>
        <taxon>Bacillati</taxon>
        <taxon>Actinomycetota</taxon>
        <taxon>Actinomycetes</taxon>
        <taxon>Micrococcales</taxon>
        <taxon>Microbacteriaceae</taxon>
        <taxon>Gryllotalpicola</taxon>
    </lineage>
</organism>
<evidence type="ECO:0000256" key="1">
    <source>
        <dbReference type="ARBA" id="ARBA00022723"/>
    </source>
</evidence>
<feature type="domain" description="VOC" evidence="2">
    <location>
        <begin position="2"/>
        <end position="121"/>
    </location>
</feature>
<dbReference type="Pfam" id="PF00903">
    <property type="entry name" value="Glyoxalase"/>
    <property type="match status" value="2"/>
</dbReference>
<dbReference type="InterPro" id="IPR037523">
    <property type="entry name" value="VOC_core"/>
</dbReference>
<keyword evidence="4" id="KW-1185">Reference proteome</keyword>
<dbReference type="Proteomes" id="UP001500213">
    <property type="component" value="Unassembled WGS sequence"/>
</dbReference>
<evidence type="ECO:0000313" key="3">
    <source>
        <dbReference type="EMBL" id="GAA4191967.1"/>
    </source>
</evidence>
<reference evidence="4" key="1">
    <citation type="journal article" date="2019" name="Int. J. Syst. Evol. Microbiol.">
        <title>The Global Catalogue of Microorganisms (GCM) 10K type strain sequencing project: providing services to taxonomists for standard genome sequencing and annotation.</title>
        <authorList>
            <consortium name="The Broad Institute Genomics Platform"/>
            <consortium name="The Broad Institute Genome Sequencing Center for Infectious Disease"/>
            <person name="Wu L."/>
            <person name="Ma J."/>
        </authorList>
    </citation>
    <scope>NUCLEOTIDE SEQUENCE [LARGE SCALE GENOMIC DNA]</scope>
    <source>
        <strain evidence="4">JCM 17593</strain>
    </source>
</reference>
<dbReference type="PANTHER" id="PTHR43048:SF3">
    <property type="entry name" value="METHYLMALONYL-COA EPIMERASE, MITOCHONDRIAL"/>
    <property type="match status" value="1"/>
</dbReference>
<dbReference type="EMBL" id="BAABBX010000015">
    <property type="protein sequence ID" value="GAA4191967.1"/>
    <property type="molecule type" value="Genomic_DNA"/>
</dbReference>
<dbReference type="PROSITE" id="PS51819">
    <property type="entry name" value="VOC"/>
    <property type="match status" value="1"/>
</dbReference>
<evidence type="ECO:0000259" key="2">
    <source>
        <dbReference type="PROSITE" id="PS51819"/>
    </source>
</evidence>
<dbReference type="PANTHER" id="PTHR43048">
    <property type="entry name" value="METHYLMALONYL-COA EPIMERASE"/>
    <property type="match status" value="1"/>
</dbReference>
<gene>
    <name evidence="3" type="ORF">GCM10022288_23540</name>
</gene>
<dbReference type="InterPro" id="IPR051785">
    <property type="entry name" value="MMCE/EMCE_epimerase"/>
</dbReference>
<dbReference type="InterPro" id="IPR029068">
    <property type="entry name" value="Glyas_Bleomycin-R_OHBP_Dase"/>
</dbReference>
<keyword evidence="1" id="KW-0479">Metal-binding</keyword>
<sequence>MAIRRILINTTDVERSADFYRRFIAAQPVGEVTPERAELDVDTAVIELRRLADPAASTWVADDLVRGFRHVGFKVADVDALVEPLKEAGVPFHLDPLEAEGGVRIAFFYAPEGTLLEFVQRDLQYTVVHDEGGVARERALGTPARPRFDHVAVTVADRAASEAFYAPLGFTRIGTIEQPHDARGFHIDYLKGDDTVLELFTYDVPTTERPPQLDAPGFVAAVLDARAGAAGAAGAPASVTGAVEVGEFAGERIVADADGFPFAPASERVVAG</sequence>
<dbReference type="RefSeq" id="WP_344777091.1">
    <property type="nucleotide sequence ID" value="NZ_BAABBX010000015.1"/>
</dbReference>
<evidence type="ECO:0000313" key="4">
    <source>
        <dbReference type="Proteomes" id="UP001500213"/>
    </source>
</evidence>
<name>A0ABP8AW88_9MICO</name>
<proteinExistence type="predicted"/>
<dbReference type="InterPro" id="IPR004360">
    <property type="entry name" value="Glyas_Fos-R_dOase_dom"/>
</dbReference>
<dbReference type="Gene3D" id="3.10.180.10">
    <property type="entry name" value="2,3-Dihydroxybiphenyl 1,2-Dioxygenase, domain 1"/>
    <property type="match status" value="2"/>
</dbReference>